<keyword evidence="8 12" id="KW-0808">Transferase</keyword>
<dbReference type="PANTHER" id="PTHR30027">
    <property type="entry name" value="RIBOSOMAL RNA SMALL SUBUNIT METHYLTRANSFERASE E"/>
    <property type="match status" value="1"/>
</dbReference>
<evidence type="ECO:0000256" key="5">
    <source>
        <dbReference type="ARBA" id="ARBA00022490"/>
    </source>
</evidence>
<evidence type="ECO:0000313" key="16">
    <source>
        <dbReference type="Proteomes" id="UP000036771"/>
    </source>
</evidence>
<proteinExistence type="inferred from homology"/>
<dbReference type="AlphaFoldDB" id="A0A0K8MB55"/>
<evidence type="ECO:0000313" key="15">
    <source>
        <dbReference type="EMBL" id="GAO97741.1"/>
    </source>
</evidence>
<name>A0A0K8MB55_9PROT</name>
<dbReference type="InterPro" id="IPR015947">
    <property type="entry name" value="PUA-like_sf"/>
</dbReference>
<dbReference type="OrthoDB" id="9815641at2"/>
<dbReference type="PANTHER" id="PTHR30027:SF3">
    <property type="entry name" value="16S RRNA (URACIL(1498)-N(3))-METHYLTRANSFERASE"/>
    <property type="match status" value="1"/>
</dbReference>
<feature type="domain" description="Ribosomal RNA small subunit methyltransferase E PUA-like" evidence="14">
    <location>
        <begin position="25"/>
        <end position="63"/>
    </location>
</feature>
<accession>A0A0K8MB55</accession>
<keyword evidence="6 12" id="KW-0698">rRNA processing</keyword>
<dbReference type="GO" id="GO:0070042">
    <property type="term" value="F:rRNA (uridine-N3-)-methyltransferase activity"/>
    <property type="evidence" value="ECO:0007669"/>
    <property type="project" value="TreeGrafter"/>
</dbReference>
<gene>
    <name evidence="15" type="primary">rsmE</name>
    <name evidence="15" type="ORF">Cva_00380</name>
</gene>
<evidence type="ECO:0000256" key="8">
    <source>
        <dbReference type="ARBA" id="ARBA00022679"/>
    </source>
</evidence>
<dbReference type="NCBIfam" id="TIGR00046">
    <property type="entry name" value="RsmE family RNA methyltransferase"/>
    <property type="match status" value="1"/>
</dbReference>
<evidence type="ECO:0000256" key="1">
    <source>
        <dbReference type="ARBA" id="ARBA00004496"/>
    </source>
</evidence>
<evidence type="ECO:0000256" key="10">
    <source>
        <dbReference type="ARBA" id="ARBA00025699"/>
    </source>
</evidence>
<dbReference type="InterPro" id="IPR006700">
    <property type="entry name" value="RsmE"/>
</dbReference>
<keyword evidence="16" id="KW-1185">Reference proteome</keyword>
<dbReference type="SUPFAM" id="SSF75217">
    <property type="entry name" value="alpha/beta knot"/>
    <property type="match status" value="1"/>
</dbReference>
<dbReference type="CDD" id="cd18084">
    <property type="entry name" value="RsmE-like"/>
    <property type="match status" value="1"/>
</dbReference>
<comment type="function">
    <text evidence="10 12">Specifically methylates the N3 position of the uracil ring of uridine 1498 (m3U1498) in 16S rRNA. Acts on the fully assembled 30S ribosomal subunit.</text>
</comment>
<dbReference type="InterPro" id="IPR046886">
    <property type="entry name" value="RsmE_MTase_dom"/>
</dbReference>
<dbReference type="NCBIfam" id="NF008696">
    <property type="entry name" value="PRK11713.3-5"/>
    <property type="match status" value="1"/>
</dbReference>
<evidence type="ECO:0000256" key="11">
    <source>
        <dbReference type="ARBA" id="ARBA00047944"/>
    </source>
</evidence>
<evidence type="ECO:0000256" key="3">
    <source>
        <dbReference type="ARBA" id="ARBA00012328"/>
    </source>
</evidence>
<dbReference type="Pfam" id="PF04452">
    <property type="entry name" value="Methyltrans_RNA"/>
    <property type="match status" value="1"/>
</dbReference>
<comment type="caution">
    <text evidence="15">The sequence shown here is derived from an EMBL/GenBank/DDBJ whole genome shotgun (WGS) entry which is preliminary data.</text>
</comment>
<dbReference type="GO" id="GO:0005737">
    <property type="term" value="C:cytoplasm"/>
    <property type="evidence" value="ECO:0007669"/>
    <property type="project" value="UniProtKB-SubCell"/>
</dbReference>
<dbReference type="Proteomes" id="UP000036771">
    <property type="component" value="Unassembled WGS sequence"/>
</dbReference>
<comment type="catalytic activity">
    <reaction evidence="11 12">
        <text>uridine(1498) in 16S rRNA + S-adenosyl-L-methionine = N(3)-methyluridine(1498) in 16S rRNA + S-adenosyl-L-homocysteine + H(+)</text>
        <dbReference type="Rhea" id="RHEA:42920"/>
        <dbReference type="Rhea" id="RHEA-COMP:10283"/>
        <dbReference type="Rhea" id="RHEA-COMP:10284"/>
        <dbReference type="ChEBI" id="CHEBI:15378"/>
        <dbReference type="ChEBI" id="CHEBI:57856"/>
        <dbReference type="ChEBI" id="CHEBI:59789"/>
        <dbReference type="ChEBI" id="CHEBI:65315"/>
        <dbReference type="ChEBI" id="CHEBI:74502"/>
        <dbReference type="EC" id="2.1.1.193"/>
    </reaction>
</comment>
<keyword evidence="5 12" id="KW-0963">Cytoplasm</keyword>
<dbReference type="Gene3D" id="3.40.1280.10">
    <property type="match status" value="1"/>
</dbReference>
<dbReference type="Gene3D" id="2.40.240.20">
    <property type="entry name" value="Hypothetical PUA domain-like, domain 1"/>
    <property type="match status" value="1"/>
</dbReference>
<comment type="subcellular location">
    <subcellularLocation>
        <location evidence="1 12">Cytoplasm</location>
    </subcellularLocation>
</comment>
<protein>
    <recommendedName>
        <fullName evidence="4 12">Ribosomal RNA small subunit methyltransferase E</fullName>
        <ecNumber evidence="3 12">2.1.1.193</ecNumber>
    </recommendedName>
</protein>
<dbReference type="InterPro" id="IPR029028">
    <property type="entry name" value="Alpha/beta_knot_MTases"/>
</dbReference>
<keyword evidence="7 12" id="KW-0489">Methyltransferase</keyword>
<keyword evidence="9 12" id="KW-0949">S-adenosyl-L-methionine</keyword>
<dbReference type="PIRSF" id="PIRSF015601">
    <property type="entry name" value="MTase_slr0722"/>
    <property type="match status" value="1"/>
</dbReference>
<dbReference type="InterPro" id="IPR046887">
    <property type="entry name" value="RsmE_PUA-like"/>
</dbReference>
<organism evidence="15 16">
    <name type="scientific">Caedimonas varicaedens</name>
    <dbReference type="NCBI Taxonomy" id="1629334"/>
    <lineage>
        <taxon>Bacteria</taxon>
        <taxon>Pseudomonadati</taxon>
        <taxon>Pseudomonadota</taxon>
        <taxon>Alphaproteobacteria</taxon>
        <taxon>Holosporales</taxon>
        <taxon>Caedimonadaceae</taxon>
        <taxon>Caedimonas</taxon>
    </lineage>
</organism>
<evidence type="ECO:0000259" key="13">
    <source>
        <dbReference type="Pfam" id="PF04452"/>
    </source>
</evidence>
<evidence type="ECO:0000256" key="2">
    <source>
        <dbReference type="ARBA" id="ARBA00005528"/>
    </source>
</evidence>
<dbReference type="STRING" id="1629334.Cva_00380"/>
<dbReference type="EMBL" id="BBVC01000016">
    <property type="protein sequence ID" value="GAO97741.1"/>
    <property type="molecule type" value="Genomic_DNA"/>
</dbReference>
<evidence type="ECO:0000259" key="14">
    <source>
        <dbReference type="Pfam" id="PF20260"/>
    </source>
</evidence>
<reference evidence="15 16" key="1">
    <citation type="submission" date="2015-03" db="EMBL/GenBank/DDBJ databases">
        <title>Caedibacter varicaedens, whole genome shotgun sequence.</title>
        <authorList>
            <person name="Suzuki H."/>
            <person name="Dapper A.L."/>
            <person name="Gibson A.K."/>
            <person name="Jackson C."/>
            <person name="Lee H."/>
            <person name="Pejaver V.R."/>
            <person name="Doak T."/>
            <person name="Lynch M."/>
        </authorList>
    </citation>
    <scope>NUCLEOTIDE SEQUENCE [LARGE SCALE GENOMIC DNA]</scope>
</reference>
<dbReference type="SUPFAM" id="SSF88697">
    <property type="entry name" value="PUA domain-like"/>
    <property type="match status" value="1"/>
</dbReference>
<comment type="similarity">
    <text evidence="2 12">Belongs to the RNA methyltransferase RsmE family.</text>
</comment>
<evidence type="ECO:0000256" key="12">
    <source>
        <dbReference type="PIRNR" id="PIRNR015601"/>
    </source>
</evidence>
<evidence type="ECO:0000256" key="7">
    <source>
        <dbReference type="ARBA" id="ARBA00022603"/>
    </source>
</evidence>
<dbReference type="InterPro" id="IPR029026">
    <property type="entry name" value="tRNA_m1G_MTases_N"/>
</dbReference>
<dbReference type="GO" id="GO:0070475">
    <property type="term" value="P:rRNA base methylation"/>
    <property type="evidence" value="ECO:0007669"/>
    <property type="project" value="TreeGrafter"/>
</dbReference>
<feature type="domain" description="Ribosomal RNA small subunit methyltransferase E methyltransferase" evidence="13">
    <location>
        <begin position="78"/>
        <end position="234"/>
    </location>
</feature>
<evidence type="ECO:0000256" key="6">
    <source>
        <dbReference type="ARBA" id="ARBA00022552"/>
    </source>
</evidence>
<dbReference type="EC" id="2.1.1.193" evidence="3 12"/>
<evidence type="ECO:0000256" key="4">
    <source>
        <dbReference type="ARBA" id="ARBA00013673"/>
    </source>
</evidence>
<sequence>MPRKLARLFVESELFQGQRLSLDLRESHYLGNVLRLTSGDAFLIFNGRDGEWVAEVAQTTKKQTNVNVKELVRSQKDDFPVALLFSPLKAGPLGFLMEKATELGVTDFYPLWTTRTQGRDFRHERYLSIIREASEQSERMSVPFLHKPLFLDKLLTQWDREKELLICDERPGGQNLFDLLQGENVMNSVVIGPEGGFSPEEFEFLDRLPNAIFVSLGQNVLRAETAALSALSLLHSKISWMQGLS</sequence>
<evidence type="ECO:0000256" key="9">
    <source>
        <dbReference type="ARBA" id="ARBA00022691"/>
    </source>
</evidence>
<dbReference type="Pfam" id="PF20260">
    <property type="entry name" value="PUA_4"/>
    <property type="match status" value="1"/>
</dbReference>